<comment type="caution">
    <text evidence="1">The sequence shown here is derived from an EMBL/GenBank/DDBJ whole genome shotgun (WGS) entry which is preliminary data.</text>
</comment>
<dbReference type="GO" id="GO:0004674">
    <property type="term" value="F:protein serine/threonine kinase activity"/>
    <property type="evidence" value="ECO:0007669"/>
    <property type="project" value="UniProtKB-KW"/>
</dbReference>
<name>A0A2V2VIH2_TRYCR</name>
<reference evidence="1 2" key="1">
    <citation type="journal article" date="2018" name="Microb. Genom.">
        <title>Expanding an expanded genome: long-read sequencing of Trypanosoma cruzi.</title>
        <authorList>
            <person name="Berna L."/>
            <person name="Rodriguez M."/>
            <person name="Chiribao M.L."/>
            <person name="Parodi-Talice A."/>
            <person name="Pita S."/>
            <person name="Rijo G."/>
            <person name="Alvarez-Valin F."/>
            <person name="Robello C."/>
        </authorList>
    </citation>
    <scope>NUCLEOTIDE SEQUENCE [LARGE SCALE GENOMIC DNA]</scope>
    <source>
        <strain evidence="1 2">TCC</strain>
    </source>
</reference>
<evidence type="ECO:0000313" key="2">
    <source>
        <dbReference type="Proteomes" id="UP000246078"/>
    </source>
</evidence>
<keyword evidence="1" id="KW-0723">Serine/threonine-protein kinase</keyword>
<dbReference type="AlphaFoldDB" id="A0A2V2VIH2"/>
<keyword evidence="1" id="KW-0808">Transferase</keyword>
<protein>
    <submittedName>
        <fullName evidence="1">Putative serine/threonine protein kinase</fullName>
    </submittedName>
</protein>
<evidence type="ECO:0000313" key="1">
    <source>
        <dbReference type="EMBL" id="PWU95058.1"/>
    </source>
</evidence>
<dbReference type="Proteomes" id="UP000246078">
    <property type="component" value="Unassembled WGS sequence"/>
</dbReference>
<keyword evidence="1" id="KW-0418">Kinase</keyword>
<dbReference type="EMBL" id="PRFC01000270">
    <property type="protein sequence ID" value="PWU95058.1"/>
    <property type="molecule type" value="Genomic_DNA"/>
</dbReference>
<gene>
    <name evidence="1" type="ORF">C3747_270g2</name>
</gene>
<proteinExistence type="predicted"/>
<dbReference type="VEuPathDB" id="TriTrypDB:C3747_270g2"/>
<dbReference type="VEuPathDB" id="TriTrypDB:TcBrA4_0096770"/>
<organism evidence="1 2">
    <name type="scientific">Trypanosoma cruzi</name>
    <dbReference type="NCBI Taxonomy" id="5693"/>
    <lineage>
        <taxon>Eukaryota</taxon>
        <taxon>Discoba</taxon>
        <taxon>Euglenozoa</taxon>
        <taxon>Kinetoplastea</taxon>
        <taxon>Metakinetoplastina</taxon>
        <taxon>Trypanosomatida</taxon>
        <taxon>Trypanosomatidae</taxon>
        <taxon>Trypanosoma</taxon>
        <taxon>Schizotrypanum</taxon>
    </lineage>
</organism>
<accession>A0A2V2VIH2</accession>
<sequence length="181" mass="18359">MAAVFSTDASPSADAAVTAQFRVARGEYPTLAVLKQVPLLDEEALRLAMEKLAARRAGHTAGGGADGEPDGVDYTRYTTVDGEGTPSLSGEGHRCVARLGLFSGHPTDGKAPACEGALVGVPEPHRFHDGGEPCGSSDGGSRAAGLARVWNADAVVGEGGGEGRAARCGGQRECAAGCVRR</sequence>